<reference evidence="2" key="1">
    <citation type="submission" date="2020-11" db="EMBL/GenBank/DDBJ databases">
        <title>Halonatronomonas betainensis gen. nov., sp. nov. a novel haloalkaliphilic representative of the family Halanaerobiacae capable of betaine degradation.</title>
        <authorList>
            <person name="Boltyanskaya Y."/>
            <person name="Kevbrin V."/>
            <person name="Detkova E."/>
            <person name="Grouzdev D.S."/>
            <person name="Koziaeva V."/>
            <person name="Zhilina T."/>
        </authorList>
    </citation>
    <scope>NUCLEOTIDE SEQUENCE</scope>
    <source>
        <strain evidence="2">Z-7014</strain>
    </source>
</reference>
<evidence type="ECO:0000313" key="3">
    <source>
        <dbReference type="Proteomes" id="UP000621436"/>
    </source>
</evidence>
<name>A0A931F7E5_9FIRM</name>
<keyword evidence="1" id="KW-1133">Transmembrane helix</keyword>
<evidence type="ECO:0000256" key="1">
    <source>
        <dbReference type="SAM" id="Phobius"/>
    </source>
</evidence>
<dbReference type="AlphaFoldDB" id="A0A931F7E5"/>
<feature type="transmembrane region" description="Helical" evidence="1">
    <location>
        <begin position="102"/>
        <end position="125"/>
    </location>
</feature>
<dbReference type="InterPro" id="IPR018687">
    <property type="entry name" value="DUF2177_membr"/>
</dbReference>
<evidence type="ECO:0000313" key="2">
    <source>
        <dbReference type="EMBL" id="MBF8436586.1"/>
    </source>
</evidence>
<keyword evidence="1" id="KW-0472">Membrane</keyword>
<feature type="transmembrane region" description="Helical" evidence="1">
    <location>
        <begin position="46"/>
        <end position="63"/>
    </location>
</feature>
<feature type="transmembrane region" description="Helical" evidence="1">
    <location>
        <begin position="6"/>
        <end position="25"/>
    </location>
</feature>
<accession>A0A931F7E5</accession>
<keyword evidence="3" id="KW-1185">Reference proteome</keyword>
<comment type="caution">
    <text evidence="2">The sequence shown here is derived from an EMBL/GenBank/DDBJ whole genome shotgun (WGS) entry which is preliminary data.</text>
</comment>
<protein>
    <submittedName>
        <fullName evidence="2">DUF2177 family protein</fullName>
    </submittedName>
</protein>
<keyword evidence="1" id="KW-0812">Transmembrane</keyword>
<dbReference type="Proteomes" id="UP000621436">
    <property type="component" value="Unassembled WGS sequence"/>
</dbReference>
<dbReference type="EMBL" id="JADPIE010000003">
    <property type="protein sequence ID" value="MBF8436586.1"/>
    <property type="molecule type" value="Genomic_DNA"/>
</dbReference>
<dbReference type="Pfam" id="PF09945">
    <property type="entry name" value="DUF2177"/>
    <property type="match status" value="1"/>
</dbReference>
<feature type="transmembrane region" description="Helical" evidence="1">
    <location>
        <begin position="69"/>
        <end position="90"/>
    </location>
</feature>
<sequence>MEYIQIYVIALIVFLIIDFFWLGFIAKKLYREKLGFILKDKFDMKAAFVFYLIYIAGLVFFVIERSNSWNYALLAGFFFGVVTYATYNLTNLATLKDWPLSLSFYDITWGGFLCGLTSLITFLIIS</sequence>
<gene>
    <name evidence="2" type="ORF">I0Q91_05820</name>
</gene>
<proteinExistence type="predicted"/>
<organism evidence="2 3">
    <name type="scientific">Halonatronomonas betaini</name>
    <dbReference type="NCBI Taxonomy" id="2778430"/>
    <lineage>
        <taxon>Bacteria</taxon>
        <taxon>Bacillati</taxon>
        <taxon>Bacillota</taxon>
        <taxon>Clostridia</taxon>
        <taxon>Halanaerobiales</taxon>
        <taxon>Halarsenatibacteraceae</taxon>
        <taxon>Halonatronomonas</taxon>
    </lineage>
</organism>